<evidence type="ECO:0000313" key="4">
    <source>
        <dbReference type="EMBL" id="MPY37695.1"/>
    </source>
</evidence>
<dbReference type="SUPFAM" id="SSF81606">
    <property type="entry name" value="PP2C-like"/>
    <property type="match status" value="1"/>
</dbReference>
<dbReference type="RefSeq" id="WP_152895260.1">
    <property type="nucleotide sequence ID" value="NZ_VJZD01000348.1"/>
</dbReference>
<comment type="caution">
    <text evidence="4">The sequence shown here is derived from an EMBL/GenBank/DDBJ whole genome shotgun (WGS) entry which is preliminary data.</text>
</comment>
<dbReference type="SUPFAM" id="SSF55785">
    <property type="entry name" value="PYP-like sensor domain (PAS domain)"/>
    <property type="match status" value="1"/>
</dbReference>
<reference evidence="4 5" key="1">
    <citation type="submission" date="2019-07" db="EMBL/GenBank/DDBJ databases">
        <title>New species of Amycolatopsis and Streptomyces.</title>
        <authorList>
            <person name="Duangmal K."/>
            <person name="Teo W.F.A."/>
            <person name="Lipun K."/>
        </authorList>
    </citation>
    <scope>NUCLEOTIDE SEQUENCE [LARGE SCALE GENOMIC DNA]</scope>
    <source>
        <strain evidence="4 5">NBRC 109810</strain>
    </source>
</reference>
<dbReference type="SMART" id="SM00331">
    <property type="entry name" value="PP2C_SIG"/>
    <property type="match status" value="1"/>
</dbReference>
<dbReference type="InterPro" id="IPR013656">
    <property type="entry name" value="PAS_4"/>
</dbReference>
<dbReference type="Gene3D" id="3.30.565.10">
    <property type="entry name" value="Histidine kinase-like ATPase, C-terminal domain"/>
    <property type="match status" value="1"/>
</dbReference>
<dbReference type="EMBL" id="VJZD01000348">
    <property type="protein sequence ID" value="MPY37695.1"/>
    <property type="molecule type" value="Genomic_DNA"/>
</dbReference>
<gene>
    <name evidence="4" type="ORF">FNH09_42755</name>
</gene>
<accession>A0A5N8VUU9</accession>
<dbReference type="InterPro" id="IPR001932">
    <property type="entry name" value="PPM-type_phosphatase-like_dom"/>
</dbReference>
<dbReference type="FunFam" id="3.60.40.10:FF:000031">
    <property type="entry name" value="PAS sensor protein"/>
    <property type="match status" value="1"/>
</dbReference>
<sequence length="687" mass="73632">MEPQGGGDDGRPLVEWAFRQASMSFSVFGVDQRYLRLNDMAVRLMGIGEDVLRGRVFPDGVPADVDQRGTVAALRDVVATGEPRRYEGYNRAPSEVHEHAWSLEMWPVRDPAGEVCAVAMAAFDSSEQYRARQRLAVLDKAAVSIGTTLDLDRTAHELAALVVPQFADFASVDLLAPVVRGEEPATGPPDAAVVLHRVAHLSTVEGSPEPVIGPGAVDTYPAYSPPARALHLGRTVHSASGEADFERWMASMPSRASRINGFAITSLMAVPLIARDTTLGVAVLFRSRPEPFGEDDFALARELASRAAVCLDNARRYSRERITALTLQENLLPHRPPRQSAVDVAFRYLPSDSRAGIGGDWFDVIPLSGSRTALVVGDVVGHGIHASATMGRLRTAVQTLADVDLPPDELLAHLDDLVLRLGSDECGHAAGSEVGATCLYAVYDPVARALSVASAGHPPPVLVLPDGATNVVEVNAGPVLGVGGLPFEATELELPEGTLVALFSDGLIEAAGQDPDEGTDRLRRILAAPHTSLEGACDEALAALLPRRPADDIALLLARTKAMDARHVRVWDLEPDFAGVAAARKHALAQLDAWGLTEVGFVTELVVSELVTNAIRYGSAPVQLRLIHDDTLICEVSDSNPTSPHLRRARIFDEGGRGLLLVAQLTNRWGTRHTPTGKTIWTEQALN</sequence>
<dbReference type="Gene3D" id="3.30.450.40">
    <property type="match status" value="1"/>
</dbReference>
<dbReference type="GO" id="GO:0016791">
    <property type="term" value="F:phosphatase activity"/>
    <property type="evidence" value="ECO:0007669"/>
    <property type="project" value="TreeGrafter"/>
</dbReference>
<feature type="domain" description="GAF" evidence="2">
    <location>
        <begin position="170"/>
        <end position="321"/>
    </location>
</feature>
<evidence type="ECO:0000259" key="3">
    <source>
        <dbReference type="SMART" id="SM00331"/>
    </source>
</evidence>
<name>A0A5N8VUU9_9ACTN</name>
<feature type="domain" description="PPM-type phosphatase" evidence="3">
    <location>
        <begin position="342"/>
        <end position="560"/>
    </location>
</feature>
<dbReference type="Pfam" id="PF07228">
    <property type="entry name" value="SpoIIE"/>
    <property type="match status" value="1"/>
</dbReference>
<proteinExistence type="predicted"/>
<keyword evidence="1" id="KW-0378">Hydrolase</keyword>
<dbReference type="InterPro" id="IPR029016">
    <property type="entry name" value="GAF-like_dom_sf"/>
</dbReference>
<dbReference type="SMART" id="SM00065">
    <property type="entry name" value="GAF"/>
    <property type="match status" value="1"/>
</dbReference>
<dbReference type="AlphaFoldDB" id="A0A5N8VUU9"/>
<protein>
    <submittedName>
        <fullName evidence="4">SpoIIE family protein phosphatase</fullName>
    </submittedName>
</protein>
<dbReference type="Proteomes" id="UP000325849">
    <property type="component" value="Unassembled WGS sequence"/>
</dbReference>
<dbReference type="InterPro" id="IPR035965">
    <property type="entry name" value="PAS-like_dom_sf"/>
</dbReference>
<dbReference type="InterPro" id="IPR036890">
    <property type="entry name" value="HATPase_C_sf"/>
</dbReference>
<dbReference type="InterPro" id="IPR036457">
    <property type="entry name" value="PPM-type-like_dom_sf"/>
</dbReference>
<dbReference type="FunFam" id="3.30.565.10:FF:000028">
    <property type="entry name" value="PAS sensor protein"/>
    <property type="match status" value="1"/>
</dbReference>
<dbReference type="SUPFAM" id="SSF55874">
    <property type="entry name" value="ATPase domain of HSP90 chaperone/DNA topoisomerase II/histidine kinase"/>
    <property type="match status" value="1"/>
</dbReference>
<dbReference type="FunFam" id="3.30.450.40:FF:000035">
    <property type="entry name" value="PAS sensor protein"/>
    <property type="match status" value="1"/>
</dbReference>
<dbReference type="InterPro" id="IPR052016">
    <property type="entry name" value="Bact_Sigma-Reg"/>
</dbReference>
<evidence type="ECO:0000313" key="5">
    <source>
        <dbReference type="Proteomes" id="UP000325849"/>
    </source>
</evidence>
<evidence type="ECO:0000259" key="2">
    <source>
        <dbReference type="SMART" id="SM00065"/>
    </source>
</evidence>
<dbReference type="OrthoDB" id="118142at2"/>
<organism evidence="4 5">
    <name type="scientific">Streptomyces adustus</name>
    <dbReference type="NCBI Taxonomy" id="1609272"/>
    <lineage>
        <taxon>Bacteria</taxon>
        <taxon>Bacillati</taxon>
        <taxon>Actinomycetota</taxon>
        <taxon>Actinomycetes</taxon>
        <taxon>Kitasatosporales</taxon>
        <taxon>Streptomycetaceae</taxon>
        <taxon>Streptomyces</taxon>
    </lineage>
</organism>
<dbReference type="InterPro" id="IPR003594">
    <property type="entry name" value="HATPase_dom"/>
</dbReference>
<dbReference type="Gene3D" id="3.30.450.20">
    <property type="entry name" value="PAS domain"/>
    <property type="match status" value="1"/>
</dbReference>
<dbReference type="PANTHER" id="PTHR43156">
    <property type="entry name" value="STAGE II SPORULATION PROTEIN E-RELATED"/>
    <property type="match status" value="1"/>
</dbReference>
<dbReference type="SUPFAM" id="SSF55781">
    <property type="entry name" value="GAF domain-like"/>
    <property type="match status" value="1"/>
</dbReference>
<evidence type="ECO:0000256" key="1">
    <source>
        <dbReference type="ARBA" id="ARBA00022801"/>
    </source>
</evidence>
<dbReference type="PANTHER" id="PTHR43156:SF2">
    <property type="entry name" value="STAGE II SPORULATION PROTEIN E"/>
    <property type="match status" value="1"/>
</dbReference>
<dbReference type="Gene3D" id="3.60.40.10">
    <property type="entry name" value="PPM-type phosphatase domain"/>
    <property type="match status" value="1"/>
</dbReference>
<dbReference type="CDD" id="cd16936">
    <property type="entry name" value="HATPase_RsbW-like"/>
    <property type="match status" value="1"/>
</dbReference>
<dbReference type="Pfam" id="PF08448">
    <property type="entry name" value="PAS_4"/>
    <property type="match status" value="1"/>
</dbReference>
<dbReference type="Pfam" id="PF13581">
    <property type="entry name" value="HATPase_c_2"/>
    <property type="match status" value="1"/>
</dbReference>
<dbReference type="Pfam" id="PF01590">
    <property type="entry name" value="GAF"/>
    <property type="match status" value="1"/>
</dbReference>
<keyword evidence="5" id="KW-1185">Reference proteome</keyword>
<dbReference type="InterPro" id="IPR003018">
    <property type="entry name" value="GAF"/>
</dbReference>